<dbReference type="Proteomes" id="UP000807504">
    <property type="component" value="Unassembled WGS sequence"/>
</dbReference>
<name>A0A8T0ER50_ARGBR</name>
<sequence length="160" mass="18303">MAANTDQRNEIRREVYHGTNVHMFAYRYPVRNLGEKQSWTFEEDFNTECQSLPTSWSCKISFQKVSDGSAACIPFSLKRTDSGDDSVKVYFSLYIKDAALRPLFDTPLTRIERLSAGDVLEDSVIETFQLPKLRSDFNLKLNVAVTIDVSYCHSENNENS</sequence>
<organism evidence="1 2">
    <name type="scientific">Argiope bruennichi</name>
    <name type="common">Wasp spider</name>
    <name type="synonym">Aranea bruennichi</name>
    <dbReference type="NCBI Taxonomy" id="94029"/>
    <lineage>
        <taxon>Eukaryota</taxon>
        <taxon>Metazoa</taxon>
        <taxon>Ecdysozoa</taxon>
        <taxon>Arthropoda</taxon>
        <taxon>Chelicerata</taxon>
        <taxon>Arachnida</taxon>
        <taxon>Araneae</taxon>
        <taxon>Araneomorphae</taxon>
        <taxon>Entelegynae</taxon>
        <taxon>Araneoidea</taxon>
        <taxon>Araneidae</taxon>
        <taxon>Argiope</taxon>
    </lineage>
</organism>
<evidence type="ECO:0000313" key="2">
    <source>
        <dbReference type="Proteomes" id="UP000807504"/>
    </source>
</evidence>
<keyword evidence="2" id="KW-1185">Reference proteome</keyword>
<dbReference type="AlphaFoldDB" id="A0A8T0ER50"/>
<gene>
    <name evidence="1" type="ORF">HNY73_013870</name>
</gene>
<reference evidence="1" key="2">
    <citation type="submission" date="2020-06" db="EMBL/GenBank/DDBJ databases">
        <authorList>
            <person name="Sheffer M."/>
        </authorList>
    </citation>
    <scope>NUCLEOTIDE SEQUENCE</scope>
</reference>
<dbReference type="EMBL" id="JABXBU010002072">
    <property type="protein sequence ID" value="KAF8776936.1"/>
    <property type="molecule type" value="Genomic_DNA"/>
</dbReference>
<reference evidence="1" key="1">
    <citation type="journal article" date="2020" name="bioRxiv">
        <title>Chromosome-level reference genome of the European wasp spider Argiope bruennichi: a resource for studies on range expansion and evolutionary adaptation.</title>
        <authorList>
            <person name="Sheffer M.M."/>
            <person name="Hoppe A."/>
            <person name="Krehenwinkel H."/>
            <person name="Uhl G."/>
            <person name="Kuss A.W."/>
            <person name="Jensen L."/>
            <person name="Jensen C."/>
            <person name="Gillespie R.G."/>
            <person name="Hoff K.J."/>
            <person name="Prost S."/>
        </authorList>
    </citation>
    <scope>NUCLEOTIDE SEQUENCE</scope>
</reference>
<comment type="caution">
    <text evidence="1">The sequence shown here is derived from an EMBL/GenBank/DDBJ whole genome shotgun (WGS) entry which is preliminary data.</text>
</comment>
<protein>
    <submittedName>
        <fullName evidence="1">Uncharacterized protein</fullName>
    </submittedName>
</protein>
<proteinExistence type="predicted"/>
<evidence type="ECO:0000313" key="1">
    <source>
        <dbReference type="EMBL" id="KAF8776936.1"/>
    </source>
</evidence>
<accession>A0A8T0ER50</accession>